<evidence type="ECO:0000313" key="8">
    <source>
        <dbReference type="EMBL" id="OAX34417.1"/>
    </source>
</evidence>
<evidence type="ECO:0000256" key="5">
    <source>
        <dbReference type="ARBA" id="ARBA00023002"/>
    </source>
</evidence>
<dbReference type="Gene3D" id="1.10.630.10">
    <property type="entry name" value="Cytochrome P450"/>
    <property type="match status" value="1"/>
</dbReference>
<dbReference type="Proteomes" id="UP000092154">
    <property type="component" value="Unassembled WGS sequence"/>
</dbReference>
<dbReference type="SUPFAM" id="SSF48264">
    <property type="entry name" value="Cytochrome P450"/>
    <property type="match status" value="1"/>
</dbReference>
<evidence type="ECO:0000256" key="7">
    <source>
        <dbReference type="ARBA" id="ARBA00023033"/>
    </source>
</evidence>
<keyword evidence="9" id="KW-1185">Reference proteome</keyword>
<dbReference type="OrthoDB" id="2681947at2759"/>
<dbReference type="InterPro" id="IPR050364">
    <property type="entry name" value="Cytochrome_P450_fung"/>
</dbReference>
<organism evidence="8 9">
    <name type="scientific">Rhizopogon vinicolor AM-OR11-026</name>
    <dbReference type="NCBI Taxonomy" id="1314800"/>
    <lineage>
        <taxon>Eukaryota</taxon>
        <taxon>Fungi</taxon>
        <taxon>Dikarya</taxon>
        <taxon>Basidiomycota</taxon>
        <taxon>Agaricomycotina</taxon>
        <taxon>Agaricomycetes</taxon>
        <taxon>Agaricomycetidae</taxon>
        <taxon>Boletales</taxon>
        <taxon>Suillineae</taxon>
        <taxon>Rhizopogonaceae</taxon>
        <taxon>Rhizopogon</taxon>
    </lineage>
</organism>
<keyword evidence="7" id="KW-0503">Monooxygenase</keyword>
<dbReference type="GO" id="GO:0016705">
    <property type="term" value="F:oxidoreductase activity, acting on paired donors, with incorporation or reduction of molecular oxygen"/>
    <property type="evidence" value="ECO:0007669"/>
    <property type="project" value="InterPro"/>
</dbReference>
<gene>
    <name evidence="8" type="ORF">K503DRAFT_445288</name>
</gene>
<dbReference type="GO" id="GO:0004497">
    <property type="term" value="F:monooxygenase activity"/>
    <property type="evidence" value="ECO:0007669"/>
    <property type="project" value="UniProtKB-KW"/>
</dbReference>
<dbReference type="InterPro" id="IPR036396">
    <property type="entry name" value="Cyt_P450_sf"/>
</dbReference>
<dbReference type="STRING" id="1314800.A0A1B7MPA7"/>
<comment type="cofactor">
    <cofactor evidence="1">
        <name>heme</name>
        <dbReference type="ChEBI" id="CHEBI:30413"/>
    </cofactor>
</comment>
<comment type="similarity">
    <text evidence="2">Belongs to the cytochrome P450 family.</text>
</comment>
<evidence type="ECO:0000256" key="6">
    <source>
        <dbReference type="ARBA" id="ARBA00023004"/>
    </source>
</evidence>
<dbReference type="Pfam" id="PF00067">
    <property type="entry name" value="p450"/>
    <property type="match status" value="1"/>
</dbReference>
<evidence type="ECO:0000256" key="3">
    <source>
        <dbReference type="ARBA" id="ARBA00022617"/>
    </source>
</evidence>
<keyword evidence="3" id="KW-0349">Heme</keyword>
<evidence type="ECO:0000256" key="4">
    <source>
        <dbReference type="ARBA" id="ARBA00022723"/>
    </source>
</evidence>
<dbReference type="GO" id="GO:0020037">
    <property type="term" value="F:heme binding"/>
    <property type="evidence" value="ECO:0007669"/>
    <property type="project" value="InterPro"/>
</dbReference>
<dbReference type="AlphaFoldDB" id="A0A1B7MPA7"/>
<dbReference type="GO" id="GO:0005506">
    <property type="term" value="F:iron ion binding"/>
    <property type="evidence" value="ECO:0007669"/>
    <property type="project" value="InterPro"/>
</dbReference>
<keyword evidence="4" id="KW-0479">Metal-binding</keyword>
<keyword evidence="6" id="KW-0408">Iron</keyword>
<dbReference type="PANTHER" id="PTHR46300:SF7">
    <property type="entry name" value="P450, PUTATIVE (EUROFUNG)-RELATED"/>
    <property type="match status" value="1"/>
</dbReference>
<reference evidence="8 9" key="1">
    <citation type="submission" date="2016-06" db="EMBL/GenBank/DDBJ databases">
        <title>Comparative genomics of the ectomycorrhizal sister species Rhizopogon vinicolor and Rhizopogon vesiculosus (Basidiomycota: Boletales) reveals a divergence of the mating type B locus.</title>
        <authorList>
            <consortium name="DOE Joint Genome Institute"/>
            <person name="Mujic A.B."/>
            <person name="Kuo A."/>
            <person name="Tritt A."/>
            <person name="Lipzen A."/>
            <person name="Chen C."/>
            <person name="Johnson J."/>
            <person name="Sharma A."/>
            <person name="Barry K."/>
            <person name="Grigoriev I.V."/>
            <person name="Spatafora J.W."/>
        </authorList>
    </citation>
    <scope>NUCLEOTIDE SEQUENCE [LARGE SCALE GENOMIC DNA]</scope>
    <source>
        <strain evidence="8 9">AM-OR11-026</strain>
    </source>
</reference>
<keyword evidence="5" id="KW-0560">Oxidoreductase</keyword>
<dbReference type="InParanoid" id="A0A1B7MPA7"/>
<dbReference type="InterPro" id="IPR001128">
    <property type="entry name" value="Cyt_P450"/>
</dbReference>
<name>A0A1B7MPA7_9AGAM</name>
<dbReference type="EMBL" id="KV448615">
    <property type="protein sequence ID" value="OAX34417.1"/>
    <property type="molecule type" value="Genomic_DNA"/>
</dbReference>
<protein>
    <submittedName>
        <fullName evidence="8">Cytochrome P450</fullName>
    </submittedName>
</protein>
<evidence type="ECO:0000256" key="2">
    <source>
        <dbReference type="ARBA" id="ARBA00010617"/>
    </source>
</evidence>
<sequence>MLDAGPGSYLATSIFVLAGLSWCRKYWNSCSHLPLPPGPPSFPIVGSILSLGDPVRPWLGFDAWRSAYGDIVYARLLNKPILVINSVEVAKDLFDGKSTTYSDRPQSIVYEPFSMDYNIGVMPYGDRWRLHRRIFHHPFRQAATSIYHTELLRSAHMMLFRFLQDPTSYASHFEMFLSSFILPIIYDYEPKVKDDHIVHIMRRYLELVVAGLGPGAAMVMETFPFLSRLPTWFPGATFKRASVECLQAGHDVKEVPFQHIKERMMTV</sequence>
<accession>A0A1B7MPA7</accession>
<evidence type="ECO:0000313" key="9">
    <source>
        <dbReference type="Proteomes" id="UP000092154"/>
    </source>
</evidence>
<evidence type="ECO:0000256" key="1">
    <source>
        <dbReference type="ARBA" id="ARBA00001971"/>
    </source>
</evidence>
<proteinExistence type="inferred from homology"/>
<dbReference type="PANTHER" id="PTHR46300">
    <property type="entry name" value="P450, PUTATIVE (EUROFUNG)-RELATED-RELATED"/>
    <property type="match status" value="1"/>
</dbReference>